<dbReference type="Pfam" id="PF00069">
    <property type="entry name" value="Pkinase"/>
    <property type="match status" value="1"/>
</dbReference>
<proteinExistence type="inferred from homology"/>
<keyword evidence="9" id="KW-1185">Reference proteome</keyword>
<sequence>MLGEPFSYTQGKVRAFQSHDRVLEAGITVCTCGYTYELSENEYTIGRAQDCKIKISYLEVEEDVLQTISKIHCKIVKAAPEVYLEDHSFNGTYVNSEKIGRGNRRILRNYDQISLVKPQFRVYVYVDVYADASDSNGNFPEEVRSKYIITRELGAGAHGKVYLVFEKKSCDRYAMKVVEKKHFGNIVGRNINNPDKVMAEVNIMRGLKHPCIIQVKHVVDTPDALYIILELMEGGELFDRIRCSKQLKEREAKLIFYQIVQAVKYLHDKQVTHRDLKPENILLSSDERETLVKVSDFGLSKFVNSQSIMKTLCGTPLYVAPEVLETKGLGSYTKKVDIWSLGVILFVSLSGYYPFSADYLPLPLNEQILKGVYSFPQRYWHGVSPDAIDLIRKMLTVDPEKRITADKILCHRWLQDKWLEKTFHKLVKEERMARQNGLCDDEHSPSQKRLRLDGEDTHC</sequence>
<organism evidence="8 9">
    <name type="scientific">Coptotermes formosanus</name>
    <name type="common">Formosan subterranean termite</name>
    <dbReference type="NCBI Taxonomy" id="36987"/>
    <lineage>
        <taxon>Eukaryota</taxon>
        <taxon>Metazoa</taxon>
        <taxon>Ecdysozoa</taxon>
        <taxon>Arthropoda</taxon>
        <taxon>Hexapoda</taxon>
        <taxon>Insecta</taxon>
        <taxon>Pterygota</taxon>
        <taxon>Neoptera</taxon>
        <taxon>Polyneoptera</taxon>
        <taxon>Dictyoptera</taxon>
        <taxon>Blattodea</taxon>
        <taxon>Blattoidea</taxon>
        <taxon>Termitoidae</taxon>
        <taxon>Rhinotermitidae</taxon>
        <taxon>Coptotermes</taxon>
    </lineage>
</organism>
<dbReference type="Gene3D" id="2.60.200.20">
    <property type="match status" value="1"/>
</dbReference>
<dbReference type="Gene3D" id="1.10.510.10">
    <property type="entry name" value="Transferase(Phosphotransferase) domain 1"/>
    <property type="match status" value="1"/>
</dbReference>
<dbReference type="InterPro" id="IPR008984">
    <property type="entry name" value="SMAD_FHA_dom_sf"/>
</dbReference>
<evidence type="ECO:0000256" key="4">
    <source>
        <dbReference type="RuleBase" id="RU000304"/>
    </source>
</evidence>
<dbReference type="FunFam" id="1.10.510.10:FF:000571">
    <property type="entry name" value="Maternal embryonic leucine zipper kinase"/>
    <property type="match status" value="1"/>
</dbReference>
<dbReference type="PROSITE" id="PS00108">
    <property type="entry name" value="PROTEIN_KINASE_ST"/>
    <property type="match status" value="1"/>
</dbReference>
<dbReference type="InterPro" id="IPR000719">
    <property type="entry name" value="Prot_kinase_dom"/>
</dbReference>
<protein>
    <recommendedName>
        <fullName evidence="10">Protein kinase domain-containing protein</fullName>
    </recommendedName>
</protein>
<dbReference type="InterPro" id="IPR008271">
    <property type="entry name" value="Ser/Thr_kinase_AS"/>
</dbReference>
<comment type="similarity">
    <text evidence="4">Belongs to the protein kinase superfamily.</text>
</comment>
<evidence type="ECO:0000256" key="2">
    <source>
        <dbReference type="ARBA" id="ARBA00022840"/>
    </source>
</evidence>
<dbReference type="OrthoDB" id="40902at2759"/>
<feature type="compositionally biased region" description="Basic and acidic residues" evidence="5">
    <location>
        <begin position="440"/>
        <end position="459"/>
    </location>
</feature>
<evidence type="ECO:0000259" key="6">
    <source>
        <dbReference type="PROSITE" id="PS50006"/>
    </source>
</evidence>
<dbReference type="PROSITE" id="PS50006">
    <property type="entry name" value="FHA_DOMAIN"/>
    <property type="match status" value="1"/>
</dbReference>
<accession>A0A6L2Q094</accession>
<evidence type="ECO:0008006" key="10">
    <source>
        <dbReference type="Google" id="ProtNLM"/>
    </source>
</evidence>
<dbReference type="InterPro" id="IPR011009">
    <property type="entry name" value="Kinase-like_dom_sf"/>
</dbReference>
<dbReference type="PANTHER" id="PTHR24347">
    <property type="entry name" value="SERINE/THREONINE-PROTEIN KINASE"/>
    <property type="match status" value="1"/>
</dbReference>
<dbReference type="Proteomes" id="UP000502823">
    <property type="component" value="Unassembled WGS sequence"/>
</dbReference>
<evidence type="ECO:0000259" key="7">
    <source>
        <dbReference type="PROSITE" id="PS50011"/>
    </source>
</evidence>
<gene>
    <name evidence="8" type="ORF">Cfor_04783</name>
</gene>
<keyword evidence="4" id="KW-0418">Kinase</keyword>
<dbReference type="InterPro" id="IPR000253">
    <property type="entry name" value="FHA_dom"/>
</dbReference>
<reference evidence="9" key="1">
    <citation type="submission" date="2020-01" db="EMBL/GenBank/DDBJ databases">
        <title>Draft genome sequence of the Termite Coptotermes fromosanus.</title>
        <authorList>
            <person name="Itakura S."/>
            <person name="Yosikawa Y."/>
            <person name="Umezawa K."/>
        </authorList>
    </citation>
    <scope>NUCLEOTIDE SEQUENCE [LARGE SCALE GENOMIC DNA]</scope>
</reference>
<keyword evidence="4" id="KW-0808">Transferase</keyword>
<dbReference type="InterPro" id="IPR017441">
    <property type="entry name" value="Protein_kinase_ATP_BS"/>
</dbReference>
<name>A0A6L2Q094_COPFO</name>
<dbReference type="InParanoid" id="A0A6L2Q094"/>
<dbReference type="GO" id="GO:0005524">
    <property type="term" value="F:ATP binding"/>
    <property type="evidence" value="ECO:0007669"/>
    <property type="project" value="UniProtKB-UniRule"/>
</dbReference>
<dbReference type="SMART" id="SM00240">
    <property type="entry name" value="FHA"/>
    <property type="match status" value="1"/>
</dbReference>
<comment type="caution">
    <text evidence="8">The sequence shown here is derived from an EMBL/GenBank/DDBJ whole genome shotgun (WGS) entry which is preliminary data.</text>
</comment>
<dbReference type="SUPFAM" id="SSF49879">
    <property type="entry name" value="SMAD/FHA domain"/>
    <property type="match status" value="1"/>
</dbReference>
<keyword evidence="4" id="KW-0723">Serine/threonine-protein kinase</keyword>
<dbReference type="SMART" id="SM00220">
    <property type="entry name" value="S_TKc"/>
    <property type="match status" value="1"/>
</dbReference>
<dbReference type="SUPFAM" id="SSF56112">
    <property type="entry name" value="Protein kinase-like (PK-like)"/>
    <property type="match status" value="1"/>
</dbReference>
<feature type="region of interest" description="Disordered" evidence="5">
    <location>
        <begin position="437"/>
        <end position="459"/>
    </location>
</feature>
<keyword evidence="1 3" id="KW-0547">Nucleotide-binding</keyword>
<feature type="domain" description="FHA" evidence="6">
    <location>
        <begin position="43"/>
        <end position="99"/>
    </location>
</feature>
<dbReference type="PROSITE" id="PS50011">
    <property type="entry name" value="PROTEIN_KINASE_DOM"/>
    <property type="match status" value="1"/>
</dbReference>
<dbReference type="Pfam" id="PF00498">
    <property type="entry name" value="FHA"/>
    <property type="match status" value="1"/>
</dbReference>
<evidence type="ECO:0000256" key="1">
    <source>
        <dbReference type="ARBA" id="ARBA00022741"/>
    </source>
</evidence>
<dbReference type="EMBL" id="BLKM01012981">
    <property type="protein sequence ID" value="GFG38129.1"/>
    <property type="molecule type" value="Genomic_DNA"/>
</dbReference>
<keyword evidence="2 3" id="KW-0067">ATP-binding</keyword>
<dbReference type="FunCoup" id="A0A6L2Q094">
    <property type="interactions" value="1122"/>
</dbReference>
<feature type="domain" description="Protein kinase" evidence="7">
    <location>
        <begin position="147"/>
        <end position="414"/>
    </location>
</feature>
<evidence type="ECO:0000256" key="5">
    <source>
        <dbReference type="SAM" id="MobiDB-lite"/>
    </source>
</evidence>
<evidence type="ECO:0000313" key="9">
    <source>
        <dbReference type="Proteomes" id="UP000502823"/>
    </source>
</evidence>
<feature type="binding site" evidence="3">
    <location>
        <position position="176"/>
    </location>
    <ligand>
        <name>ATP</name>
        <dbReference type="ChEBI" id="CHEBI:30616"/>
    </ligand>
</feature>
<evidence type="ECO:0000313" key="8">
    <source>
        <dbReference type="EMBL" id="GFG38129.1"/>
    </source>
</evidence>
<dbReference type="PROSITE" id="PS00107">
    <property type="entry name" value="PROTEIN_KINASE_ATP"/>
    <property type="match status" value="1"/>
</dbReference>
<dbReference type="AlphaFoldDB" id="A0A6L2Q094"/>
<dbReference type="GO" id="GO:0004674">
    <property type="term" value="F:protein serine/threonine kinase activity"/>
    <property type="evidence" value="ECO:0007669"/>
    <property type="project" value="UniProtKB-KW"/>
</dbReference>
<evidence type="ECO:0000256" key="3">
    <source>
        <dbReference type="PROSITE-ProRule" id="PRU10141"/>
    </source>
</evidence>